<evidence type="ECO:0000256" key="1">
    <source>
        <dbReference type="SAM" id="MobiDB-lite"/>
    </source>
</evidence>
<gene>
    <name evidence="2" type="ORF">Tci_866162</name>
</gene>
<organism evidence="2">
    <name type="scientific">Tanacetum cinerariifolium</name>
    <name type="common">Dalmatian daisy</name>
    <name type="synonym">Chrysanthemum cinerariifolium</name>
    <dbReference type="NCBI Taxonomy" id="118510"/>
    <lineage>
        <taxon>Eukaryota</taxon>
        <taxon>Viridiplantae</taxon>
        <taxon>Streptophyta</taxon>
        <taxon>Embryophyta</taxon>
        <taxon>Tracheophyta</taxon>
        <taxon>Spermatophyta</taxon>
        <taxon>Magnoliopsida</taxon>
        <taxon>eudicotyledons</taxon>
        <taxon>Gunneridae</taxon>
        <taxon>Pentapetalae</taxon>
        <taxon>asterids</taxon>
        <taxon>campanulids</taxon>
        <taxon>Asterales</taxon>
        <taxon>Asteraceae</taxon>
        <taxon>Asteroideae</taxon>
        <taxon>Anthemideae</taxon>
        <taxon>Anthemidinae</taxon>
        <taxon>Tanacetum</taxon>
    </lineage>
</organism>
<feature type="compositionally biased region" description="Basic and acidic residues" evidence="1">
    <location>
        <begin position="63"/>
        <end position="72"/>
    </location>
</feature>
<accession>A0A699S9Q5</accession>
<dbReference type="EMBL" id="BKCJ011147428">
    <property type="protein sequence ID" value="GFC94192.1"/>
    <property type="molecule type" value="Genomic_DNA"/>
</dbReference>
<feature type="compositionally biased region" description="Low complexity" evidence="1">
    <location>
        <begin position="38"/>
        <end position="48"/>
    </location>
</feature>
<protein>
    <submittedName>
        <fullName evidence="2">Uncharacterized protein</fullName>
    </submittedName>
</protein>
<feature type="non-terminal residue" evidence="2">
    <location>
        <position position="1"/>
    </location>
</feature>
<sequence>MTPKAIEKLIAQRVAEALANYKATRATNAFEAKSQSQNGNDGDNGNGRIRNDRNRNGRNGNRNHRDGENNKMEIQMRMEEVLCKLLVWVPIKTS</sequence>
<reference evidence="2" key="1">
    <citation type="journal article" date="2019" name="Sci. Rep.">
        <title>Draft genome of Tanacetum cinerariifolium, the natural source of mosquito coil.</title>
        <authorList>
            <person name="Yamashiro T."/>
            <person name="Shiraishi A."/>
            <person name="Satake H."/>
            <person name="Nakayama K."/>
        </authorList>
    </citation>
    <scope>NUCLEOTIDE SEQUENCE</scope>
</reference>
<proteinExistence type="predicted"/>
<comment type="caution">
    <text evidence="2">The sequence shown here is derived from an EMBL/GenBank/DDBJ whole genome shotgun (WGS) entry which is preliminary data.</text>
</comment>
<name>A0A699S9Q5_TANCI</name>
<dbReference type="AlphaFoldDB" id="A0A699S9Q5"/>
<evidence type="ECO:0000313" key="2">
    <source>
        <dbReference type="EMBL" id="GFC94192.1"/>
    </source>
</evidence>
<feature type="region of interest" description="Disordered" evidence="1">
    <location>
        <begin position="28"/>
        <end position="72"/>
    </location>
</feature>